<dbReference type="PATRIC" id="fig|28092.6.peg.4830"/>
<keyword evidence="1 5" id="KW-0963">Cytoplasm</keyword>
<evidence type="ECO:0000256" key="5">
    <source>
        <dbReference type="HAMAP-Rule" id="MF_01092"/>
    </source>
</evidence>
<dbReference type="InterPro" id="IPR027462">
    <property type="entry name" value="ZapD_C"/>
</dbReference>
<accession>A0A0F5JW30</accession>
<evidence type="ECO:0000256" key="2">
    <source>
        <dbReference type="ARBA" id="ARBA00022618"/>
    </source>
</evidence>
<dbReference type="GO" id="GO:0043093">
    <property type="term" value="P:FtsZ-dependent cytokinesis"/>
    <property type="evidence" value="ECO:0007669"/>
    <property type="project" value="UniProtKB-UniRule"/>
</dbReference>
<dbReference type="Proteomes" id="UP000033618">
    <property type="component" value="Unassembled WGS sequence"/>
</dbReference>
<evidence type="ECO:0000313" key="7">
    <source>
        <dbReference type="Proteomes" id="UP000033618"/>
    </source>
</evidence>
<dbReference type="STRING" id="28092.WM40_20545"/>
<dbReference type="InterPro" id="IPR036268">
    <property type="entry name" value="ZapD_sf"/>
</dbReference>
<dbReference type="PANTHER" id="PTHR39455">
    <property type="entry name" value="CELL DIVISION PROTEIN ZAPD"/>
    <property type="match status" value="1"/>
</dbReference>
<protein>
    <recommendedName>
        <fullName evidence="5">Cell division protein ZapD</fullName>
    </recommendedName>
    <alternativeName>
        <fullName evidence="5">Z ring-associated protein D</fullName>
    </alternativeName>
</protein>
<keyword evidence="4 5" id="KW-0131">Cell cycle</keyword>
<sequence>MLYEYPFNERIRTLLRLEDLFERFVFFLEQEDPRMHHAALTTLFEIADVTGRTDLKSDLFKELERKKQALTPLRDNPDIEQNRLESLLSGFDDALNGLTQLHGKPGQHLIENEWLSGIRSRMVVPGGTCKFDLPSFYAWQQHPADVRRRDITNWIRPVLPLYEAAKLVLRLARESGHGKKVMAAQGSYQEMLSGRSYQLMQIWVEPDMGAIPEASANKYMLWVRFTVQDGDMKPRALDHDVPFELRLCSL</sequence>
<gene>
    <name evidence="5" type="primary">zapD</name>
    <name evidence="6" type="ORF">WM40_20545</name>
</gene>
<dbReference type="Gene3D" id="1.10.3900.10">
    <property type="entry name" value="YacF-like"/>
    <property type="match status" value="1"/>
</dbReference>
<dbReference type="InterPro" id="IPR009777">
    <property type="entry name" value="ZapD"/>
</dbReference>
<comment type="subunit">
    <text evidence="5">Interacts with FtsZ.</text>
</comment>
<evidence type="ECO:0000313" key="6">
    <source>
        <dbReference type="EMBL" id="KKB61905.1"/>
    </source>
</evidence>
<comment type="subcellular location">
    <subcellularLocation>
        <location evidence="5">Cytoplasm</location>
    </subcellularLocation>
    <text evidence="5">Localizes to mid-cell in an FtsZ-dependent manner.</text>
</comment>
<keyword evidence="2 5" id="KW-0132">Cell division</keyword>
<dbReference type="GO" id="GO:0000917">
    <property type="term" value="P:division septum assembly"/>
    <property type="evidence" value="ECO:0007669"/>
    <property type="project" value="UniProtKB-KW"/>
</dbReference>
<dbReference type="EMBL" id="LAQU01000029">
    <property type="protein sequence ID" value="KKB61905.1"/>
    <property type="molecule type" value="Genomic_DNA"/>
</dbReference>
<dbReference type="OrthoDB" id="5294622at2"/>
<dbReference type="Pfam" id="PF07072">
    <property type="entry name" value="ZapD"/>
    <property type="match status" value="1"/>
</dbReference>
<comment type="function">
    <text evidence="5">Cell division factor that enhances FtsZ-ring assembly. Directly interacts with FtsZ and promotes bundling of FtsZ protofilaments, with a reduction in FtsZ GTPase activity.</text>
</comment>
<dbReference type="GO" id="GO:0005737">
    <property type="term" value="C:cytoplasm"/>
    <property type="evidence" value="ECO:0007669"/>
    <property type="project" value="UniProtKB-SubCell"/>
</dbReference>
<evidence type="ECO:0000256" key="3">
    <source>
        <dbReference type="ARBA" id="ARBA00023210"/>
    </source>
</evidence>
<reference evidence="6 7" key="1">
    <citation type="submission" date="2015-03" db="EMBL/GenBank/DDBJ databases">
        <title>Draft Genome Sequence of Burkholderia andropogonis type strain ICMP2807, isolated from Sorghum bicolor.</title>
        <authorList>
            <person name="Lopes-Santos L."/>
            <person name="Castro D.B."/>
            <person name="Ottoboni L.M."/>
            <person name="Park D."/>
            <person name="Weirc B.S."/>
            <person name="Destefano S.A."/>
        </authorList>
    </citation>
    <scope>NUCLEOTIDE SEQUENCE [LARGE SCALE GENOMIC DNA]</scope>
    <source>
        <strain evidence="6 7">ICMP2807</strain>
    </source>
</reference>
<proteinExistence type="inferred from homology"/>
<organism evidence="6 7">
    <name type="scientific">Robbsia andropogonis</name>
    <dbReference type="NCBI Taxonomy" id="28092"/>
    <lineage>
        <taxon>Bacteria</taxon>
        <taxon>Pseudomonadati</taxon>
        <taxon>Pseudomonadota</taxon>
        <taxon>Betaproteobacteria</taxon>
        <taxon>Burkholderiales</taxon>
        <taxon>Burkholderiaceae</taxon>
        <taxon>Robbsia</taxon>
    </lineage>
</organism>
<dbReference type="RefSeq" id="WP_024901866.1">
    <property type="nucleotide sequence ID" value="NZ_CADFGU010000006.1"/>
</dbReference>
<dbReference type="Gene3D" id="2.60.440.10">
    <property type="entry name" value="YacF-like domains"/>
    <property type="match status" value="1"/>
</dbReference>
<evidence type="ECO:0000256" key="1">
    <source>
        <dbReference type="ARBA" id="ARBA00022490"/>
    </source>
</evidence>
<comment type="caution">
    <text evidence="6">The sequence shown here is derived from an EMBL/GenBank/DDBJ whole genome shotgun (WGS) entry which is preliminary data.</text>
</comment>
<comment type="similarity">
    <text evidence="5">Belongs to the ZapD family.</text>
</comment>
<evidence type="ECO:0000256" key="4">
    <source>
        <dbReference type="ARBA" id="ARBA00023306"/>
    </source>
</evidence>
<dbReference type="PANTHER" id="PTHR39455:SF1">
    <property type="entry name" value="CELL DIVISION PROTEIN ZAPD"/>
    <property type="match status" value="1"/>
</dbReference>
<dbReference type="SUPFAM" id="SSF160950">
    <property type="entry name" value="YacF-like"/>
    <property type="match status" value="1"/>
</dbReference>
<dbReference type="GO" id="GO:0032153">
    <property type="term" value="C:cell division site"/>
    <property type="evidence" value="ECO:0007669"/>
    <property type="project" value="TreeGrafter"/>
</dbReference>
<dbReference type="NCBIfam" id="NF003656">
    <property type="entry name" value="PRK05287.1-4"/>
    <property type="match status" value="1"/>
</dbReference>
<dbReference type="HAMAP" id="MF_01092">
    <property type="entry name" value="ZapD"/>
    <property type="match status" value="1"/>
</dbReference>
<dbReference type="AlphaFoldDB" id="A0A0F5JW30"/>
<keyword evidence="3 5" id="KW-0717">Septation</keyword>
<keyword evidence="7" id="KW-1185">Reference proteome</keyword>
<name>A0A0F5JW30_9BURK</name>